<evidence type="ECO:0008006" key="11">
    <source>
        <dbReference type="Google" id="ProtNLM"/>
    </source>
</evidence>
<dbReference type="InterPro" id="IPR004477">
    <property type="entry name" value="ComEC_N"/>
</dbReference>
<dbReference type="GO" id="GO:0005886">
    <property type="term" value="C:plasma membrane"/>
    <property type="evidence" value="ECO:0007669"/>
    <property type="project" value="UniProtKB-SubCell"/>
</dbReference>
<dbReference type="Pfam" id="PF03772">
    <property type="entry name" value="Competence"/>
    <property type="match status" value="1"/>
</dbReference>
<keyword evidence="3 6" id="KW-0812">Transmembrane</keyword>
<sequence>MRLWDFISVRISLGLTLGILLNNLLNLSSLYWLLPFLISIFLFGAILKMRKYNVQHIPNITFFLNSILLGALVHSLTLPINQKLHYSHKTTPNPQQLTLTIQSELKPNDYARNYIVSVNSLSNTKTKGLALLNIAKDSLRKQSLEPGDQLVSIAKIKSVTNPLNPYQFNYKKYLAYQGIHYRIQLRPEWFKKLDKKNSSIYTLSANYRNKITSRLKTEGFGSEELGIIQALLLGERNGVNKDVLEDYKKAGAIHILAVSGLHIGILLLLFNILLKPLERLPHGNQIKLLLGLLLLWTYAFIAGLSPSIVRACTMYSFLAYALLLNRPTNTFNLLALSYVTVLLINPLNLFQVGFQLSYTAVLAIVWLHPKLMLLWYPKNLFLNKVWQLLAVSITAQLGVLPLSLFYFHQFPGLFFIANLLIVPFLGVILGLGLLTIVLSMLQVLPTVLVNLYNTLIRLMNHIIKLVAEQDAFVLTDISFDFSEVILSYTFILFGVLYFSKPKKNLFVISISALGVFLGVLLFKDIEASKRIYTYILHQNQQNVLLHQNGFLLNCYTNNSRNPYLIKNYMVAERIKLVNTQELQNAYTITHKNLFRIDSNLVLPHKNFKIDYLWLTHNAKINLNRLLEQHKPTMVIADGSNYAFMSALWQQTCLEKKIPFHDTRKKGAFQFPLDNN</sequence>
<feature type="domain" description="ComEC/Rec2-related protein" evidence="7">
    <location>
        <begin position="231"/>
        <end position="500"/>
    </location>
</feature>
<feature type="transmembrane region" description="Helical" evidence="6">
    <location>
        <begin position="7"/>
        <end position="24"/>
    </location>
</feature>
<evidence type="ECO:0000313" key="10">
    <source>
        <dbReference type="Proteomes" id="UP000191680"/>
    </source>
</evidence>
<evidence type="ECO:0000256" key="5">
    <source>
        <dbReference type="ARBA" id="ARBA00023136"/>
    </source>
</evidence>
<feature type="transmembrane region" description="Helical" evidence="6">
    <location>
        <begin position="388"/>
        <end position="407"/>
    </location>
</feature>
<dbReference type="Proteomes" id="UP000191680">
    <property type="component" value="Unassembled WGS sequence"/>
</dbReference>
<feature type="domain" description="DUF4131" evidence="8">
    <location>
        <begin position="27"/>
        <end position="189"/>
    </location>
</feature>
<evidence type="ECO:0000259" key="7">
    <source>
        <dbReference type="Pfam" id="PF03772"/>
    </source>
</evidence>
<dbReference type="PANTHER" id="PTHR30619:SF1">
    <property type="entry name" value="RECOMBINATION PROTEIN 2"/>
    <property type="match status" value="1"/>
</dbReference>
<feature type="transmembrane region" description="Helical" evidence="6">
    <location>
        <begin position="251"/>
        <end position="274"/>
    </location>
</feature>
<keyword evidence="10" id="KW-1185">Reference proteome</keyword>
<gene>
    <name evidence="9" type="ORF">BUL40_10275</name>
</gene>
<comment type="caution">
    <text evidence="9">The sequence shown here is derived from an EMBL/GenBank/DDBJ whole genome shotgun (WGS) entry which is preliminary data.</text>
</comment>
<feature type="transmembrane region" description="Helical" evidence="6">
    <location>
        <begin position="59"/>
        <end position="80"/>
    </location>
</feature>
<evidence type="ECO:0000313" key="9">
    <source>
        <dbReference type="EMBL" id="OQD42499.1"/>
    </source>
</evidence>
<evidence type="ECO:0000256" key="2">
    <source>
        <dbReference type="ARBA" id="ARBA00022475"/>
    </source>
</evidence>
<dbReference type="RefSeq" id="WP_080319186.1">
    <property type="nucleotide sequence ID" value="NZ_MTBC01000006.1"/>
</dbReference>
<proteinExistence type="predicted"/>
<feature type="transmembrane region" description="Helical" evidence="6">
    <location>
        <begin position="30"/>
        <end position="47"/>
    </location>
</feature>
<dbReference type="PANTHER" id="PTHR30619">
    <property type="entry name" value="DNA INTERNALIZATION/COMPETENCE PROTEIN COMEC/REC2"/>
    <property type="match status" value="1"/>
</dbReference>
<dbReference type="NCBIfam" id="TIGR00360">
    <property type="entry name" value="ComEC_N-term"/>
    <property type="match status" value="1"/>
</dbReference>
<evidence type="ECO:0000256" key="3">
    <source>
        <dbReference type="ARBA" id="ARBA00022692"/>
    </source>
</evidence>
<evidence type="ECO:0000256" key="4">
    <source>
        <dbReference type="ARBA" id="ARBA00022989"/>
    </source>
</evidence>
<keyword evidence="2" id="KW-1003">Cell membrane</keyword>
<protein>
    <recommendedName>
        <fullName evidence="11">Competence protein</fullName>
    </recommendedName>
</protein>
<dbReference type="InterPro" id="IPR052159">
    <property type="entry name" value="Competence_DNA_uptake"/>
</dbReference>
<dbReference type="Pfam" id="PF13567">
    <property type="entry name" value="DUF4131"/>
    <property type="match status" value="1"/>
</dbReference>
<dbReference type="EMBL" id="MTBC01000006">
    <property type="protein sequence ID" value="OQD42499.1"/>
    <property type="molecule type" value="Genomic_DNA"/>
</dbReference>
<name>A0A1V6LQW5_9FLAO</name>
<keyword evidence="4 6" id="KW-1133">Transmembrane helix</keyword>
<feature type="transmembrane region" description="Helical" evidence="6">
    <location>
        <begin position="286"/>
        <end position="302"/>
    </location>
</feature>
<reference evidence="9 10" key="1">
    <citation type="submission" date="2016-12" db="EMBL/GenBank/DDBJ databases">
        <authorList>
            <person name="Song W.-J."/>
            <person name="Kurnit D.M."/>
        </authorList>
    </citation>
    <scope>NUCLEOTIDE SEQUENCE [LARGE SCALE GENOMIC DNA]</scope>
    <source>
        <strain evidence="9 10">HSG9</strain>
    </source>
</reference>
<evidence type="ECO:0000256" key="6">
    <source>
        <dbReference type="SAM" id="Phobius"/>
    </source>
</evidence>
<dbReference type="AlphaFoldDB" id="A0A1V6LQW5"/>
<evidence type="ECO:0000256" key="1">
    <source>
        <dbReference type="ARBA" id="ARBA00004651"/>
    </source>
</evidence>
<accession>A0A1V6LQW5</accession>
<feature type="transmembrane region" description="Helical" evidence="6">
    <location>
        <begin position="473"/>
        <end position="498"/>
    </location>
</feature>
<keyword evidence="5 6" id="KW-0472">Membrane</keyword>
<dbReference type="InterPro" id="IPR025405">
    <property type="entry name" value="DUF4131"/>
</dbReference>
<organism evidence="9 10">
    <name type="scientific">Croceivirga radicis</name>
    <dbReference type="NCBI Taxonomy" id="1929488"/>
    <lineage>
        <taxon>Bacteria</taxon>
        <taxon>Pseudomonadati</taxon>
        <taxon>Bacteroidota</taxon>
        <taxon>Flavobacteriia</taxon>
        <taxon>Flavobacteriales</taxon>
        <taxon>Flavobacteriaceae</taxon>
        <taxon>Croceivirga</taxon>
    </lineage>
</organism>
<feature type="transmembrane region" description="Helical" evidence="6">
    <location>
        <begin position="504"/>
        <end position="522"/>
    </location>
</feature>
<dbReference type="OrthoDB" id="9761531at2"/>
<feature type="transmembrane region" description="Helical" evidence="6">
    <location>
        <begin position="331"/>
        <end position="350"/>
    </location>
</feature>
<comment type="subcellular location">
    <subcellularLocation>
        <location evidence="1">Cell membrane</location>
        <topology evidence="1">Multi-pass membrane protein</topology>
    </subcellularLocation>
</comment>
<evidence type="ECO:0000259" key="8">
    <source>
        <dbReference type="Pfam" id="PF13567"/>
    </source>
</evidence>
<feature type="transmembrane region" description="Helical" evidence="6">
    <location>
        <begin position="419"/>
        <end position="452"/>
    </location>
</feature>